<evidence type="ECO:0008006" key="3">
    <source>
        <dbReference type="Google" id="ProtNLM"/>
    </source>
</evidence>
<dbReference type="Proteomes" id="UP000218432">
    <property type="component" value="Chromosome 2"/>
</dbReference>
<proteinExistence type="predicted"/>
<reference evidence="1 2" key="1">
    <citation type="journal article" date="2017" name="Genome Announc.">
        <title>Complete Genome Sequence of Burkholderia stabilis FERMP-21014.</title>
        <authorList>
            <person name="Konishi K."/>
            <person name="Kumagai T."/>
            <person name="Sakasegawa S."/>
            <person name="Tamura T."/>
        </authorList>
    </citation>
    <scope>NUCLEOTIDE SEQUENCE [LARGE SCALE GENOMIC DNA]</scope>
    <source>
        <strain evidence="1 2">FERMP-21014</strain>
    </source>
</reference>
<dbReference type="InterPro" id="IPR021223">
    <property type="entry name" value="AbiGi"/>
</dbReference>
<gene>
    <name evidence="1" type="ORF">BSFP_053970</name>
</gene>
<dbReference type="EMBL" id="AP018112">
    <property type="protein sequence ID" value="BAX62529.1"/>
    <property type="molecule type" value="Genomic_DNA"/>
</dbReference>
<protein>
    <recommendedName>
        <fullName evidence="3">Abortive phage resistance protein AbiGi, antitoxin</fullName>
    </recommendedName>
</protein>
<dbReference type="Pfam" id="PF10899">
    <property type="entry name" value="AbiGi"/>
    <property type="match status" value="1"/>
</dbReference>
<evidence type="ECO:0000313" key="2">
    <source>
        <dbReference type="Proteomes" id="UP000218432"/>
    </source>
</evidence>
<name>A0A1Y1BW95_9BURK</name>
<organism evidence="1 2">
    <name type="scientific">Burkholderia stabilis</name>
    <dbReference type="NCBI Taxonomy" id="95485"/>
    <lineage>
        <taxon>Bacteria</taxon>
        <taxon>Pseudomonadati</taxon>
        <taxon>Pseudomonadota</taxon>
        <taxon>Betaproteobacteria</taxon>
        <taxon>Burkholderiales</taxon>
        <taxon>Burkholderiaceae</taxon>
        <taxon>Burkholderia</taxon>
        <taxon>Burkholderia cepacia complex</taxon>
    </lineage>
</organism>
<dbReference type="AlphaFoldDB" id="A0A1Y1BW95"/>
<accession>A0A1Y1BW95</accession>
<evidence type="ECO:0000313" key="1">
    <source>
        <dbReference type="EMBL" id="BAX62529.1"/>
    </source>
</evidence>
<dbReference type="RefSeq" id="WP_096474943.1">
    <property type="nucleotide sequence ID" value="NZ_AP018112.1"/>
</dbReference>
<sequence length="246" mass="28298">MKPKSNTLFHFTKSLETLRLILLNGFWPRYCLEDVSWIGYDKYDYIAYPMVCFCDIPLSRISEHVDFYGNFGIGLTRQWGEANGLNPILYVSGENNVTATFRSLNDHSNKLPKGEHREAAKVSMRYLLAHSKPTEGKMVIDAKPVEKTFYQESEWRYVPVHPEIDEYLFSKNFSDSANLDNSNSKTKDHCLLKFGPKDIKYIFVKSDSDIPEIINFIQTNLDQYPGADQKVLMSRVVSLESLSADL</sequence>